<accession>A0A165WWW3</accession>
<organism evidence="1 2">
    <name type="scientific">Sistotremastrum suecicum HHB10207 ss-3</name>
    <dbReference type="NCBI Taxonomy" id="1314776"/>
    <lineage>
        <taxon>Eukaryota</taxon>
        <taxon>Fungi</taxon>
        <taxon>Dikarya</taxon>
        <taxon>Basidiomycota</taxon>
        <taxon>Agaricomycotina</taxon>
        <taxon>Agaricomycetes</taxon>
        <taxon>Sistotremastrales</taxon>
        <taxon>Sistotremastraceae</taxon>
        <taxon>Sistotremastrum</taxon>
    </lineage>
</organism>
<evidence type="ECO:0000313" key="2">
    <source>
        <dbReference type="Proteomes" id="UP000076798"/>
    </source>
</evidence>
<name>A0A165WWW3_9AGAM</name>
<protein>
    <submittedName>
        <fullName evidence="1">Uncharacterized protein</fullName>
    </submittedName>
</protein>
<dbReference type="EMBL" id="KV428520">
    <property type="protein sequence ID" value="KZT31601.1"/>
    <property type="molecule type" value="Genomic_DNA"/>
</dbReference>
<dbReference type="Proteomes" id="UP000076798">
    <property type="component" value="Unassembled WGS sequence"/>
</dbReference>
<dbReference type="OrthoDB" id="3027237at2759"/>
<keyword evidence="2" id="KW-1185">Reference proteome</keyword>
<dbReference type="AlphaFoldDB" id="A0A165WWW3"/>
<evidence type="ECO:0000313" key="1">
    <source>
        <dbReference type="EMBL" id="KZT31601.1"/>
    </source>
</evidence>
<gene>
    <name evidence="1" type="ORF">SISSUDRAFT_1056416</name>
</gene>
<sequence length="165" mass="18319">MVFDDNQILPRAASSGHGALPARPQGGQFQHLFRERQQRGNFAVPQTIYIQAPAQAPVPPPTPGASRLVDPNIEYPRIDSWLLDLDLHPKRGAENLNFAQYAPYFEAGAYKTIVQLEDLTMAEYKEYVSQAIPGGVISAIKKYVKEDIILLKRAAANRASQILGY</sequence>
<reference evidence="1 2" key="1">
    <citation type="journal article" date="2016" name="Mol. Biol. Evol.">
        <title>Comparative Genomics of Early-Diverging Mushroom-Forming Fungi Provides Insights into the Origins of Lignocellulose Decay Capabilities.</title>
        <authorList>
            <person name="Nagy L.G."/>
            <person name="Riley R."/>
            <person name="Tritt A."/>
            <person name="Adam C."/>
            <person name="Daum C."/>
            <person name="Floudas D."/>
            <person name="Sun H."/>
            <person name="Yadav J.S."/>
            <person name="Pangilinan J."/>
            <person name="Larsson K.H."/>
            <person name="Matsuura K."/>
            <person name="Barry K."/>
            <person name="Labutti K."/>
            <person name="Kuo R."/>
            <person name="Ohm R.A."/>
            <person name="Bhattacharya S.S."/>
            <person name="Shirouzu T."/>
            <person name="Yoshinaga Y."/>
            <person name="Martin F.M."/>
            <person name="Grigoriev I.V."/>
            <person name="Hibbett D.S."/>
        </authorList>
    </citation>
    <scope>NUCLEOTIDE SEQUENCE [LARGE SCALE GENOMIC DNA]</scope>
    <source>
        <strain evidence="1 2">HHB10207 ss-3</strain>
    </source>
</reference>
<proteinExistence type="predicted"/>